<organism evidence="15 16">
    <name type="scientific">Mucilaginibacter gynuensis</name>
    <dbReference type="NCBI Taxonomy" id="1302236"/>
    <lineage>
        <taxon>Bacteria</taxon>
        <taxon>Pseudomonadati</taxon>
        <taxon>Bacteroidota</taxon>
        <taxon>Sphingobacteriia</taxon>
        <taxon>Sphingobacteriales</taxon>
        <taxon>Sphingobacteriaceae</taxon>
        <taxon>Mucilaginibacter</taxon>
    </lineage>
</organism>
<dbReference type="InterPro" id="IPR008969">
    <property type="entry name" value="CarboxyPept-like_regulatory"/>
</dbReference>
<dbReference type="Pfam" id="PF00593">
    <property type="entry name" value="TonB_dep_Rec_b-barrel"/>
    <property type="match status" value="1"/>
</dbReference>
<keyword evidence="8" id="KW-0675">Receptor</keyword>
<evidence type="ECO:0000256" key="10">
    <source>
        <dbReference type="PROSITE-ProRule" id="PRU01360"/>
    </source>
</evidence>
<keyword evidence="3 10" id="KW-1134">Transmembrane beta strand</keyword>
<evidence type="ECO:0000256" key="2">
    <source>
        <dbReference type="ARBA" id="ARBA00022448"/>
    </source>
</evidence>
<evidence type="ECO:0000313" key="16">
    <source>
        <dbReference type="Proteomes" id="UP001500582"/>
    </source>
</evidence>
<evidence type="ECO:0000313" key="15">
    <source>
        <dbReference type="EMBL" id="GAA4314733.1"/>
    </source>
</evidence>
<evidence type="ECO:0000256" key="9">
    <source>
        <dbReference type="ARBA" id="ARBA00023237"/>
    </source>
</evidence>
<keyword evidence="7 10" id="KW-0472">Membrane</keyword>
<keyword evidence="2 10" id="KW-0813">Transport</keyword>
<dbReference type="InterPro" id="IPR023996">
    <property type="entry name" value="TonB-dep_OMP_SusC/RagA"/>
</dbReference>
<dbReference type="Pfam" id="PF07715">
    <property type="entry name" value="Plug"/>
    <property type="match status" value="1"/>
</dbReference>
<dbReference type="PROSITE" id="PS52016">
    <property type="entry name" value="TONB_DEPENDENT_REC_3"/>
    <property type="match status" value="1"/>
</dbReference>
<dbReference type="NCBIfam" id="TIGR04057">
    <property type="entry name" value="SusC_RagA_signa"/>
    <property type="match status" value="1"/>
</dbReference>
<reference evidence="16" key="1">
    <citation type="journal article" date="2019" name="Int. J. Syst. Evol. Microbiol.">
        <title>The Global Catalogue of Microorganisms (GCM) 10K type strain sequencing project: providing services to taxonomists for standard genome sequencing and annotation.</title>
        <authorList>
            <consortium name="The Broad Institute Genomics Platform"/>
            <consortium name="The Broad Institute Genome Sequencing Center for Infectious Disease"/>
            <person name="Wu L."/>
            <person name="Ma J."/>
        </authorList>
    </citation>
    <scope>NUCLEOTIDE SEQUENCE [LARGE SCALE GENOMIC DNA]</scope>
    <source>
        <strain evidence="16">JCM 17705</strain>
    </source>
</reference>
<keyword evidence="6 11" id="KW-0798">TonB box</keyword>
<evidence type="ECO:0000256" key="12">
    <source>
        <dbReference type="SAM" id="SignalP"/>
    </source>
</evidence>
<evidence type="ECO:0000256" key="6">
    <source>
        <dbReference type="ARBA" id="ARBA00023077"/>
    </source>
</evidence>
<evidence type="ECO:0000256" key="4">
    <source>
        <dbReference type="ARBA" id="ARBA00022692"/>
    </source>
</evidence>
<dbReference type="InterPro" id="IPR039426">
    <property type="entry name" value="TonB-dep_rcpt-like"/>
</dbReference>
<dbReference type="SUPFAM" id="SSF49464">
    <property type="entry name" value="Carboxypeptidase regulatory domain-like"/>
    <property type="match status" value="1"/>
</dbReference>
<comment type="caution">
    <text evidence="15">The sequence shown here is derived from an EMBL/GenBank/DDBJ whole genome shotgun (WGS) entry which is preliminary data.</text>
</comment>
<dbReference type="InterPro" id="IPR012910">
    <property type="entry name" value="Plug_dom"/>
</dbReference>
<feature type="domain" description="TonB-dependent receptor-like beta-barrel" evidence="13">
    <location>
        <begin position="431"/>
        <end position="914"/>
    </location>
</feature>
<evidence type="ECO:0000259" key="13">
    <source>
        <dbReference type="Pfam" id="PF00593"/>
    </source>
</evidence>
<evidence type="ECO:0000256" key="5">
    <source>
        <dbReference type="ARBA" id="ARBA00022729"/>
    </source>
</evidence>
<evidence type="ECO:0000256" key="3">
    <source>
        <dbReference type="ARBA" id="ARBA00022452"/>
    </source>
</evidence>
<dbReference type="Proteomes" id="UP001500582">
    <property type="component" value="Unassembled WGS sequence"/>
</dbReference>
<feature type="chain" id="PRO_5046848048" evidence="12">
    <location>
        <begin position="24"/>
        <end position="1060"/>
    </location>
</feature>
<dbReference type="PANTHER" id="PTHR30069">
    <property type="entry name" value="TONB-DEPENDENT OUTER MEMBRANE RECEPTOR"/>
    <property type="match status" value="1"/>
</dbReference>
<comment type="similarity">
    <text evidence="10 11">Belongs to the TonB-dependent receptor family.</text>
</comment>
<dbReference type="Pfam" id="PF13715">
    <property type="entry name" value="CarbopepD_reg_2"/>
    <property type="match status" value="1"/>
</dbReference>
<evidence type="ECO:0000256" key="8">
    <source>
        <dbReference type="ARBA" id="ARBA00023170"/>
    </source>
</evidence>
<name>A0ABP8G0C4_9SPHI</name>
<accession>A0ABP8G0C4</accession>
<dbReference type="NCBIfam" id="TIGR04056">
    <property type="entry name" value="OMP_RagA_SusC"/>
    <property type="match status" value="1"/>
</dbReference>
<keyword evidence="5 12" id="KW-0732">Signal</keyword>
<keyword evidence="16" id="KW-1185">Reference proteome</keyword>
<gene>
    <name evidence="15" type="ORF">GCM10023149_10970</name>
</gene>
<comment type="subcellular location">
    <subcellularLocation>
        <location evidence="1 10">Cell outer membrane</location>
        <topology evidence="1 10">Multi-pass membrane protein</topology>
    </subcellularLocation>
</comment>
<dbReference type="InterPro" id="IPR000531">
    <property type="entry name" value="Beta-barrel_TonB"/>
</dbReference>
<dbReference type="PANTHER" id="PTHR30069:SF29">
    <property type="entry name" value="HEMOGLOBIN AND HEMOGLOBIN-HAPTOGLOBIN-BINDING PROTEIN 1-RELATED"/>
    <property type="match status" value="1"/>
</dbReference>
<feature type="signal peptide" evidence="12">
    <location>
        <begin position="1"/>
        <end position="23"/>
    </location>
</feature>
<evidence type="ECO:0000256" key="1">
    <source>
        <dbReference type="ARBA" id="ARBA00004571"/>
    </source>
</evidence>
<dbReference type="InterPro" id="IPR037066">
    <property type="entry name" value="Plug_dom_sf"/>
</dbReference>
<dbReference type="InterPro" id="IPR023997">
    <property type="entry name" value="TonB-dep_OMP_SusC/RagA_CS"/>
</dbReference>
<dbReference type="Gene3D" id="2.170.130.10">
    <property type="entry name" value="TonB-dependent receptor, plug domain"/>
    <property type="match status" value="1"/>
</dbReference>
<evidence type="ECO:0000259" key="14">
    <source>
        <dbReference type="Pfam" id="PF07715"/>
    </source>
</evidence>
<dbReference type="RefSeq" id="WP_345210002.1">
    <property type="nucleotide sequence ID" value="NZ_BAABFT010000002.1"/>
</dbReference>
<dbReference type="InterPro" id="IPR036942">
    <property type="entry name" value="Beta-barrel_TonB_sf"/>
</dbReference>
<dbReference type="Gene3D" id="2.60.40.1120">
    <property type="entry name" value="Carboxypeptidase-like, regulatory domain"/>
    <property type="match status" value="1"/>
</dbReference>
<protein>
    <submittedName>
        <fullName evidence="15">SusC/RagA family TonB-linked outer membrane protein</fullName>
    </submittedName>
</protein>
<evidence type="ECO:0000256" key="7">
    <source>
        <dbReference type="ARBA" id="ARBA00023136"/>
    </source>
</evidence>
<proteinExistence type="inferred from homology"/>
<feature type="domain" description="TonB-dependent receptor plug" evidence="14">
    <location>
        <begin position="119"/>
        <end position="239"/>
    </location>
</feature>
<sequence>MLKTYKLLVALLLPLLFAQTLYAQSVKISGTVTAKTDGLPLPGVSISIKGSTSGTQTNVDGKFTLTAKPKDIINVSYIGYKTQEIVISETETTLQIVLDEQANSLNEVVVTALNISKEKKSLGYAVQGLKSKDISEAKETNIINALSGKIAGVNVTSSQGDMGSARIIIRGETSIAGNNQPLFVVDGVPVDNAQNQGTSGSRDFANVLSDLNSEDIESLTVLKGPNAAALYGSRAAGGVILIKTKSGKNSKGLGITLNSNTSFSSLLTLPDYQNAYGQGSNGKFSYVDGKGAGINDGVDESWGPALDGRLIPQFFSNGKAEPFVAHPNNVKDYFNTGYTYNNGVAVTGSDEKFDYRLSYNNLHQTGVVPNSSQGKNAFALNTTYRVNDKLTINAVANYIKDDADNLPGAYGKRATSTMLQFTWFGRQVDINQLRNYRNADGSTFNWNNSYYSNPYFVAYENTVAQHRNHFLGNVELNYKIIDGLSANFRIGTDQYTDRRKIKVAYGTNGTPFGSYEEDAYNFNETNAEGRLQYTKKLNDDFSIDLLAGGNIATWQNERNDQLAPKLAVSGLYTLSNSRDPLISYNEFYKYKTYSYFASGQIGFRNYAFINVTGRNDWSSTLPASSLSYFYPSVNGSLILTEALDIKSDVLSYAKLRGGWSKVGKATDPYRLINFYTFTAPFGTSPQQAITNTDLNPNLKPESTTSSEAGFELGFFKDRIRLDVSVYNTNSTDQIFNVDVSPTTGFTQKLINGGKINNKGLEVQLGLTPVKTKDFTWDITTNYSLNRSKVVSLYQDLQSYVLGTNRTVQVLATVGRPYGTLYGNAYLRNANGDIIVSDGGTPVINPTKQNLGKFTPNWLGSINNSFTYKGINLSVLVDAHVGGSIYSNTNRTGTYTGVLASTLPGRGAANGGLSYYYANNTTTGKAIAINAGTAAPNGETVYDDGVIFNGVKADGSKNTTILPAQSYYKGFTNVDEAFVYDATYVKLREIKLGYTLPTSWIKGLKLQSATVSLVGRNLWIIHKNVPNIDPETAFNTGNGQGLEDLTLPTVRNIGFNINLKF</sequence>
<keyword evidence="9 10" id="KW-0998">Cell outer membrane</keyword>
<dbReference type="SUPFAM" id="SSF56935">
    <property type="entry name" value="Porins"/>
    <property type="match status" value="1"/>
</dbReference>
<evidence type="ECO:0000256" key="11">
    <source>
        <dbReference type="RuleBase" id="RU003357"/>
    </source>
</evidence>
<keyword evidence="4 10" id="KW-0812">Transmembrane</keyword>
<dbReference type="EMBL" id="BAABFT010000002">
    <property type="protein sequence ID" value="GAA4314733.1"/>
    <property type="molecule type" value="Genomic_DNA"/>
</dbReference>
<dbReference type="Gene3D" id="2.40.170.20">
    <property type="entry name" value="TonB-dependent receptor, beta-barrel domain"/>
    <property type="match status" value="1"/>
</dbReference>